<comment type="caution">
    <text evidence="1">The sequence shown here is derived from an EMBL/GenBank/DDBJ whole genome shotgun (WGS) entry which is preliminary data.</text>
</comment>
<dbReference type="EMBL" id="CAVMJV010000010">
    <property type="protein sequence ID" value="CAK5042375.1"/>
    <property type="molecule type" value="Genomic_DNA"/>
</dbReference>
<accession>A0ACB0YDQ3</accession>
<keyword evidence="2" id="KW-1185">Reference proteome</keyword>
<reference evidence="1" key="1">
    <citation type="submission" date="2023-11" db="EMBL/GenBank/DDBJ databases">
        <authorList>
            <person name="Poullet M."/>
        </authorList>
    </citation>
    <scope>NUCLEOTIDE SEQUENCE</scope>
    <source>
        <strain evidence="1">E1834</strain>
    </source>
</reference>
<gene>
    <name evidence="1" type="ORF">MENTE1834_LOCUS10818</name>
</gene>
<dbReference type="Proteomes" id="UP001497535">
    <property type="component" value="Unassembled WGS sequence"/>
</dbReference>
<evidence type="ECO:0000313" key="1">
    <source>
        <dbReference type="EMBL" id="CAK5042375.1"/>
    </source>
</evidence>
<protein>
    <submittedName>
        <fullName evidence="1">Uncharacterized protein</fullName>
    </submittedName>
</protein>
<organism evidence="1 2">
    <name type="scientific">Meloidogyne enterolobii</name>
    <name type="common">Root-knot nematode worm</name>
    <name type="synonym">Meloidogyne mayaguensis</name>
    <dbReference type="NCBI Taxonomy" id="390850"/>
    <lineage>
        <taxon>Eukaryota</taxon>
        <taxon>Metazoa</taxon>
        <taxon>Ecdysozoa</taxon>
        <taxon>Nematoda</taxon>
        <taxon>Chromadorea</taxon>
        <taxon>Rhabditida</taxon>
        <taxon>Tylenchina</taxon>
        <taxon>Tylenchomorpha</taxon>
        <taxon>Tylenchoidea</taxon>
        <taxon>Meloidogynidae</taxon>
        <taxon>Meloidogyninae</taxon>
        <taxon>Meloidogyne</taxon>
    </lineage>
</organism>
<evidence type="ECO:0000313" key="2">
    <source>
        <dbReference type="Proteomes" id="UP001497535"/>
    </source>
</evidence>
<proteinExistence type="predicted"/>
<sequence>MNNSNPYLFPSTDSNPQIFNGITKKSNYLLKRMSFNNLSQQQLIPSPFPISKFASCSQVPSISNSSNGTMNVAKKYSFKNNQRRQQNFPSFPENISKKRLSLTKSSKFLQKTIKEAIDIKNKAFIQSYKDLIRREKKKEGNEEEIKSVDDGEEEVTDEEEYEYISDYEDDEEEEYEECEEEDLDEEENEWHEGEKGDINQKMKEWRSSEGNVPLEKFLPCRGLVVNGIESKDDKSLVENGCFRIDTLKSSSVFELKLEREKEEICKDFVGKEECELRIEEENYENYDYSLRKDGEKEDNEQKENEIEDEDWDEEVDDEAEDEAYLSPWSSRRSDRSTPLSQCSTSTATFIMNLPVPTGAELPPSASSYHHNSREEWRHSSPVDKLVVDEVHFTFRLFTSTPSTSSPRNSKENTENADTKQSPRWRADSLNEALPAFRKDQQPQKQQILPSVDQKQRLSTSLENTPLSSPVNESLQHIGKTEQNSTLPIIEPPTPTTNTSSSLPLIQTEKRKINIEDNNKYLNGFALNNDNEVISSTFLPQTVIQTSALQAQQQIKNNSTTTPTSSLQNNQKNNIISQNCIIPNNSELQQQKTNNNYEFEKQFSSSLSPPPCYQQAANSLRLSPIAGRLAGIPRFHFPMGRPIGKVESDAKLNRIKELFQSFPDGKISFADFDELCRRMDMAIYTKAKFYFLFSFKQKSYKISKDNHEKYC</sequence>
<name>A0ACB0YDQ3_MELEN</name>